<dbReference type="Gene3D" id="3.40.720.10">
    <property type="entry name" value="Alkaline Phosphatase, subunit A"/>
    <property type="match status" value="1"/>
</dbReference>
<keyword evidence="5" id="KW-0378">Hydrolase</keyword>
<keyword evidence="10" id="KW-1185">Reference proteome</keyword>
<evidence type="ECO:0000313" key="9">
    <source>
        <dbReference type="EMBL" id="TLD69908.1"/>
    </source>
</evidence>
<evidence type="ECO:0000256" key="6">
    <source>
        <dbReference type="ARBA" id="ARBA00022837"/>
    </source>
</evidence>
<proteinExistence type="inferred from homology"/>
<dbReference type="PANTHER" id="PTHR45953:SF1">
    <property type="entry name" value="IDURONATE 2-SULFATASE"/>
    <property type="match status" value="1"/>
</dbReference>
<gene>
    <name evidence="9" type="ORF">FEM03_14325</name>
</gene>
<reference evidence="9 10" key="1">
    <citation type="submission" date="2019-05" db="EMBL/GenBank/DDBJ databases">
        <title>Verrucobacter flavum gen. nov., sp. nov. a new member of the family Verrucomicrobiaceae.</title>
        <authorList>
            <person name="Szuroczki S."/>
            <person name="Abbaszade G."/>
            <person name="Szabo A."/>
            <person name="Felfoldi T."/>
            <person name="Schumann P."/>
            <person name="Boka K."/>
            <person name="Keki Z."/>
            <person name="Toumi M."/>
            <person name="Toth E."/>
        </authorList>
    </citation>
    <scope>NUCLEOTIDE SEQUENCE [LARGE SCALE GENOMIC DNA]</scope>
    <source>
        <strain evidence="9 10">MG-N-17</strain>
    </source>
</reference>
<comment type="similarity">
    <text evidence="2">Belongs to the sulfatase family.</text>
</comment>
<evidence type="ECO:0000259" key="8">
    <source>
        <dbReference type="Pfam" id="PF00884"/>
    </source>
</evidence>
<dbReference type="AlphaFoldDB" id="A0A5R8KC87"/>
<feature type="domain" description="Sulfatase N-terminal" evidence="8">
    <location>
        <begin position="37"/>
        <end position="415"/>
    </location>
</feature>
<dbReference type="EMBL" id="VAUV01000010">
    <property type="protein sequence ID" value="TLD69908.1"/>
    <property type="molecule type" value="Genomic_DNA"/>
</dbReference>
<evidence type="ECO:0000256" key="1">
    <source>
        <dbReference type="ARBA" id="ARBA00001913"/>
    </source>
</evidence>
<keyword evidence="6" id="KW-0106">Calcium</keyword>
<dbReference type="Pfam" id="PF00884">
    <property type="entry name" value="Sulfatase"/>
    <property type="match status" value="1"/>
</dbReference>
<dbReference type="Proteomes" id="UP000306196">
    <property type="component" value="Unassembled WGS sequence"/>
</dbReference>
<dbReference type="InterPro" id="IPR017850">
    <property type="entry name" value="Alkaline_phosphatase_core_sf"/>
</dbReference>
<organism evidence="9 10">
    <name type="scientific">Phragmitibacter flavus</name>
    <dbReference type="NCBI Taxonomy" id="2576071"/>
    <lineage>
        <taxon>Bacteria</taxon>
        <taxon>Pseudomonadati</taxon>
        <taxon>Verrucomicrobiota</taxon>
        <taxon>Verrucomicrobiia</taxon>
        <taxon>Verrucomicrobiales</taxon>
        <taxon>Verrucomicrobiaceae</taxon>
        <taxon>Phragmitibacter</taxon>
    </lineage>
</organism>
<comment type="caution">
    <text evidence="9">The sequence shown here is derived from an EMBL/GenBank/DDBJ whole genome shotgun (WGS) entry which is preliminary data.</text>
</comment>
<dbReference type="OrthoDB" id="9803751at2"/>
<dbReference type="GO" id="GO:0004423">
    <property type="term" value="F:iduronate-2-sulfatase activity"/>
    <property type="evidence" value="ECO:0007669"/>
    <property type="project" value="InterPro"/>
</dbReference>
<accession>A0A5R8KC87</accession>
<comment type="cofactor">
    <cofactor evidence="1">
        <name>Ca(2+)</name>
        <dbReference type="ChEBI" id="CHEBI:29108"/>
    </cofactor>
</comment>
<evidence type="ECO:0000256" key="2">
    <source>
        <dbReference type="ARBA" id="ARBA00008779"/>
    </source>
</evidence>
<evidence type="ECO:0000256" key="5">
    <source>
        <dbReference type="ARBA" id="ARBA00022801"/>
    </source>
</evidence>
<keyword evidence="3" id="KW-0479">Metal-binding</keyword>
<name>A0A5R8KC87_9BACT</name>
<protein>
    <submittedName>
        <fullName evidence="9">Sulfatase</fullName>
    </submittedName>
</protein>
<evidence type="ECO:0000256" key="7">
    <source>
        <dbReference type="SAM" id="MobiDB-lite"/>
    </source>
</evidence>
<sequence length="510" mass="57527">MRSYQGFQVMTFNMMILIGWSLLFTGLVQAEDRRNHPNVLLIAVDDLNDWIGCMKGHPQARTPHMDKLAARGVLFTNAYCAAPVCLASRTAIFCGRYPDQTGVFSNWGKTRGKMPAKSLQMPLHFSATGYETLGAGKLYHAASPQFFDDYFDTEQRWSPFTQEQAQYTEAELPSKGSDSPEHLVVDGPGGKDWILPLNGLPSERNADGKEGESFDWGAVDVADVEMGDTRITNWAMEKLGGQRTKPFFLGVGYYRPHIPLFAPQQDFDVLPPVEAIQLPLCIPDDLDDLGEAGRRFALDPITAGTHQLVTDHAQWKQAVRAYLACIGYVDRQIGRLITKLDDSEHAGNTWIILFSDHGWQLGEKQHWGKWTGWRTSSRMPLIIVPPANLQLPRGKVCAEPVSLMDLYPTLIEVCGLAEKKEVAGRSLMPLLKNPEQDNGRAVVTAFDPGNHALSTREWRYLRYENGEEELYHVHADPHEWHNLVNVAQHRSILTEMRHRLESELLDIREQ</sequence>
<dbReference type="PANTHER" id="PTHR45953">
    <property type="entry name" value="IDURONATE 2-SULFATASE"/>
    <property type="match status" value="1"/>
</dbReference>
<dbReference type="InterPro" id="IPR000917">
    <property type="entry name" value="Sulfatase_N"/>
</dbReference>
<dbReference type="GO" id="GO:0005737">
    <property type="term" value="C:cytoplasm"/>
    <property type="evidence" value="ECO:0007669"/>
    <property type="project" value="TreeGrafter"/>
</dbReference>
<dbReference type="SUPFAM" id="SSF53649">
    <property type="entry name" value="Alkaline phosphatase-like"/>
    <property type="match status" value="1"/>
</dbReference>
<dbReference type="InterPro" id="IPR035874">
    <property type="entry name" value="IDS"/>
</dbReference>
<evidence type="ECO:0000256" key="3">
    <source>
        <dbReference type="ARBA" id="ARBA00022723"/>
    </source>
</evidence>
<feature type="region of interest" description="Disordered" evidence="7">
    <location>
        <begin position="164"/>
        <end position="185"/>
    </location>
</feature>
<evidence type="ECO:0000256" key="4">
    <source>
        <dbReference type="ARBA" id="ARBA00022729"/>
    </source>
</evidence>
<evidence type="ECO:0000313" key="10">
    <source>
        <dbReference type="Proteomes" id="UP000306196"/>
    </source>
</evidence>
<keyword evidence="4" id="KW-0732">Signal</keyword>
<dbReference type="CDD" id="cd16030">
    <property type="entry name" value="iduronate-2-sulfatase"/>
    <property type="match status" value="1"/>
</dbReference>
<dbReference type="GO" id="GO:0046872">
    <property type="term" value="F:metal ion binding"/>
    <property type="evidence" value="ECO:0007669"/>
    <property type="project" value="UniProtKB-KW"/>
</dbReference>